<dbReference type="EMBL" id="OZ034826">
    <property type="protein sequence ID" value="CAL1681624.1"/>
    <property type="molecule type" value="Genomic_DNA"/>
</dbReference>
<proteinExistence type="predicted"/>
<name>A0AAV2NP92_9HYME</name>
<dbReference type="Proteomes" id="UP001497644">
    <property type="component" value="Chromosome 3"/>
</dbReference>
<organism evidence="2 3">
    <name type="scientific">Lasius platythorax</name>
    <dbReference type="NCBI Taxonomy" id="488582"/>
    <lineage>
        <taxon>Eukaryota</taxon>
        <taxon>Metazoa</taxon>
        <taxon>Ecdysozoa</taxon>
        <taxon>Arthropoda</taxon>
        <taxon>Hexapoda</taxon>
        <taxon>Insecta</taxon>
        <taxon>Pterygota</taxon>
        <taxon>Neoptera</taxon>
        <taxon>Endopterygota</taxon>
        <taxon>Hymenoptera</taxon>
        <taxon>Apocrita</taxon>
        <taxon>Aculeata</taxon>
        <taxon>Formicoidea</taxon>
        <taxon>Formicidae</taxon>
        <taxon>Formicinae</taxon>
        <taxon>Lasius</taxon>
        <taxon>Lasius</taxon>
    </lineage>
</organism>
<gene>
    <name evidence="2" type="ORF">LPLAT_LOCUS7604</name>
</gene>
<dbReference type="AlphaFoldDB" id="A0AAV2NP92"/>
<evidence type="ECO:0000313" key="3">
    <source>
        <dbReference type="Proteomes" id="UP001497644"/>
    </source>
</evidence>
<accession>A0AAV2NP92</accession>
<sequence>MVALLISLIIGALLDRFRLTIGQSTSMIDGAARSSPKRFETTWCSVHVVEAHRRYPESIRQRLRPRLPARLPTVVGAHARVSRSRREAIPRVTPYVVFVGYRCRRGHRSILSTRIKEYCRVLLQGFPEALIFRMTTRLSSSCASLANKLKRKSKGLGNGLRIESGGESRQVSSLLLLLSIL</sequence>
<evidence type="ECO:0008006" key="4">
    <source>
        <dbReference type="Google" id="ProtNLM"/>
    </source>
</evidence>
<evidence type="ECO:0000313" key="2">
    <source>
        <dbReference type="EMBL" id="CAL1681624.1"/>
    </source>
</evidence>
<feature type="signal peptide" evidence="1">
    <location>
        <begin position="1"/>
        <end position="22"/>
    </location>
</feature>
<protein>
    <recommendedName>
        <fullName evidence="4">Secreted protein</fullName>
    </recommendedName>
</protein>
<evidence type="ECO:0000256" key="1">
    <source>
        <dbReference type="SAM" id="SignalP"/>
    </source>
</evidence>
<keyword evidence="1" id="KW-0732">Signal</keyword>
<keyword evidence="3" id="KW-1185">Reference proteome</keyword>
<reference evidence="2" key="1">
    <citation type="submission" date="2024-04" db="EMBL/GenBank/DDBJ databases">
        <authorList>
            <consortium name="Molecular Ecology Group"/>
        </authorList>
    </citation>
    <scope>NUCLEOTIDE SEQUENCE</scope>
</reference>
<feature type="chain" id="PRO_5043326639" description="Secreted protein" evidence="1">
    <location>
        <begin position="23"/>
        <end position="181"/>
    </location>
</feature>